<evidence type="ECO:0000256" key="10">
    <source>
        <dbReference type="ARBA" id="ARBA00023146"/>
    </source>
</evidence>
<evidence type="ECO:0000256" key="6">
    <source>
        <dbReference type="ARBA" id="ARBA00022741"/>
    </source>
</evidence>
<keyword evidence="7" id="KW-0862">Zinc</keyword>
<name>A0ABV5NJS8_9ACTN</name>
<evidence type="ECO:0000256" key="7">
    <source>
        <dbReference type="ARBA" id="ARBA00022833"/>
    </source>
</evidence>
<comment type="caution">
    <text evidence="14">The sequence shown here is derived from an EMBL/GenBank/DDBJ whole genome shotgun (WGS) entry which is preliminary data.</text>
</comment>
<keyword evidence="4 14" id="KW-0436">Ligase</keyword>
<comment type="similarity">
    <text evidence="1">Belongs to the class-II aminoacyl-tRNA synthetase family.</text>
</comment>
<keyword evidence="6" id="KW-0547">Nucleotide-binding</keyword>
<dbReference type="SUPFAM" id="SSF55681">
    <property type="entry name" value="Class II aaRS and biotin synthetases"/>
    <property type="match status" value="1"/>
</dbReference>
<keyword evidence="15" id="KW-1185">Reference proteome</keyword>
<evidence type="ECO:0000256" key="11">
    <source>
        <dbReference type="ARBA" id="ARBA00049515"/>
    </source>
</evidence>
<dbReference type="InterPro" id="IPR002314">
    <property type="entry name" value="aa-tRNA-synt_IIb"/>
</dbReference>
<dbReference type="EMBL" id="JBHMCF010000011">
    <property type="protein sequence ID" value="MFB9470539.1"/>
    <property type="molecule type" value="Genomic_DNA"/>
</dbReference>
<dbReference type="CDD" id="cd00771">
    <property type="entry name" value="ThrRS_core"/>
    <property type="match status" value="1"/>
</dbReference>
<keyword evidence="5" id="KW-0479">Metal-binding</keyword>
<reference evidence="14 15" key="1">
    <citation type="submission" date="2024-09" db="EMBL/GenBank/DDBJ databases">
        <authorList>
            <person name="Sun Q."/>
            <person name="Mori K."/>
        </authorList>
    </citation>
    <scope>NUCLEOTIDE SEQUENCE [LARGE SCALE GENOMIC DNA]</scope>
    <source>
        <strain evidence="14 15">JCM 3324</strain>
    </source>
</reference>
<keyword evidence="8" id="KW-0067">ATP-binding</keyword>
<evidence type="ECO:0000256" key="1">
    <source>
        <dbReference type="ARBA" id="ARBA00008226"/>
    </source>
</evidence>
<feature type="domain" description="Aminoacyl-transfer RNA synthetases class-II family profile" evidence="13">
    <location>
        <begin position="107"/>
        <end position="367"/>
    </location>
</feature>
<evidence type="ECO:0000256" key="12">
    <source>
        <dbReference type="NCBIfam" id="TIGR00418"/>
    </source>
</evidence>
<evidence type="ECO:0000256" key="9">
    <source>
        <dbReference type="ARBA" id="ARBA00022917"/>
    </source>
</evidence>
<sequence>MAHVNGDLGHACLYIIYRFAPLALPKPGVLWSCHAAARLRHDDAGHRPGALIPCFPGGRPGSWSFALSTERLIMNDHRRLGRELGIFDTDPLIGSGLPYWLPAGAAVRKAVEDYVHELERRNGYQHVNSPVLGKRELYERSGHWAHYADDMFPPMLVGGEEFVLRPSLCPHHALIYRSRQRSRRELPLRIAELGGMYRSEPSGVLGGLTRVRSIQLNDGHVFCAPEQAAAEVSAALDLIEAAHARLGIRAARYRLSLRGEGAKFVDDPAMWARSESVLREVLKERGRPYDEERGEGAFYGPKIDIQIADPAGRESTLSTVQVDYFQPERFDLTYVGGRRPVMVHRSVVGGIERLVAHLVEVHGGAFPAWLAPVQAVVLPLSDAELPAAESLLRRCLESGLRAELAPADRGSLGARIRAHRLVPYQLVVGPREAASGSASVRLRDGSQAGEVPVEELAGRARPFG</sequence>
<dbReference type="InterPro" id="IPR002320">
    <property type="entry name" value="Thr-tRNA-ligase_IIa"/>
</dbReference>
<dbReference type="GO" id="GO:0004829">
    <property type="term" value="F:threonine-tRNA ligase activity"/>
    <property type="evidence" value="ECO:0007669"/>
    <property type="project" value="UniProtKB-EC"/>
</dbReference>
<dbReference type="Gene3D" id="3.30.930.10">
    <property type="entry name" value="Bira Bifunctional Protein, Domain 2"/>
    <property type="match status" value="1"/>
</dbReference>
<dbReference type="EC" id="6.1.1.3" evidence="2 12"/>
<evidence type="ECO:0000313" key="14">
    <source>
        <dbReference type="EMBL" id="MFB9470539.1"/>
    </source>
</evidence>
<comment type="catalytic activity">
    <reaction evidence="11">
        <text>tRNA(Thr) + L-threonine + ATP = L-threonyl-tRNA(Thr) + AMP + diphosphate + H(+)</text>
        <dbReference type="Rhea" id="RHEA:24624"/>
        <dbReference type="Rhea" id="RHEA-COMP:9670"/>
        <dbReference type="Rhea" id="RHEA-COMP:9704"/>
        <dbReference type="ChEBI" id="CHEBI:15378"/>
        <dbReference type="ChEBI" id="CHEBI:30616"/>
        <dbReference type="ChEBI" id="CHEBI:33019"/>
        <dbReference type="ChEBI" id="CHEBI:57926"/>
        <dbReference type="ChEBI" id="CHEBI:78442"/>
        <dbReference type="ChEBI" id="CHEBI:78534"/>
        <dbReference type="ChEBI" id="CHEBI:456215"/>
        <dbReference type="EC" id="6.1.1.3"/>
    </reaction>
</comment>
<evidence type="ECO:0000256" key="5">
    <source>
        <dbReference type="ARBA" id="ARBA00022723"/>
    </source>
</evidence>
<dbReference type="InterPro" id="IPR045864">
    <property type="entry name" value="aa-tRNA-synth_II/BPL/LPL"/>
</dbReference>
<accession>A0ABV5NJS8</accession>
<evidence type="ECO:0000259" key="13">
    <source>
        <dbReference type="PROSITE" id="PS50862"/>
    </source>
</evidence>
<keyword evidence="10" id="KW-0030">Aminoacyl-tRNA synthetase</keyword>
<dbReference type="InterPro" id="IPR004154">
    <property type="entry name" value="Anticodon-bd"/>
</dbReference>
<keyword evidence="3" id="KW-0963">Cytoplasm</keyword>
<dbReference type="RefSeq" id="WP_345409717.1">
    <property type="nucleotide sequence ID" value="NZ_BAAAXS010000001.1"/>
</dbReference>
<dbReference type="SUPFAM" id="SSF52954">
    <property type="entry name" value="Class II aaRS ABD-related"/>
    <property type="match status" value="1"/>
</dbReference>
<evidence type="ECO:0000313" key="15">
    <source>
        <dbReference type="Proteomes" id="UP001589568"/>
    </source>
</evidence>
<dbReference type="PROSITE" id="PS50862">
    <property type="entry name" value="AA_TRNA_LIGASE_II"/>
    <property type="match status" value="1"/>
</dbReference>
<protein>
    <recommendedName>
        <fullName evidence="2 12">Threonine--tRNA ligase</fullName>
        <ecNumber evidence="2 12">6.1.1.3</ecNumber>
    </recommendedName>
</protein>
<dbReference type="InterPro" id="IPR033728">
    <property type="entry name" value="ThrRS_core"/>
</dbReference>
<dbReference type="Proteomes" id="UP001589568">
    <property type="component" value="Unassembled WGS sequence"/>
</dbReference>
<dbReference type="Pfam" id="PF00587">
    <property type="entry name" value="tRNA-synt_2b"/>
    <property type="match status" value="1"/>
</dbReference>
<dbReference type="PANTHER" id="PTHR11451">
    <property type="entry name" value="THREONINE-TRNA LIGASE"/>
    <property type="match status" value="1"/>
</dbReference>
<dbReference type="PRINTS" id="PR01047">
    <property type="entry name" value="TRNASYNTHTHR"/>
</dbReference>
<proteinExistence type="inferred from homology"/>
<organism evidence="14 15">
    <name type="scientific">Nonomuraea salmonea</name>
    <dbReference type="NCBI Taxonomy" id="46181"/>
    <lineage>
        <taxon>Bacteria</taxon>
        <taxon>Bacillati</taxon>
        <taxon>Actinomycetota</taxon>
        <taxon>Actinomycetes</taxon>
        <taxon>Streptosporangiales</taxon>
        <taxon>Streptosporangiaceae</taxon>
        <taxon>Nonomuraea</taxon>
    </lineage>
</organism>
<dbReference type="InterPro" id="IPR006195">
    <property type="entry name" value="aa-tRNA-synth_II"/>
</dbReference>
<dbReference type="PANTHER" id="PTHR11451:SF56">
    <property type="entry name" value="THREONINE--TRNA LIGASE 1"/>
    <property type="match status" value="1"/>
</dbReference>
<dbReference type="InterPro" id="IPR036621">
    <property type="entry name" value="Anticodon-bd_dom_sf"/>
</dbReference>
<evidence type="ECO:0000256" key="8">
    <source>
        <dbReference type="ARBA" id="ARBA00022840"/>
    </source>
</evidence>
<gene>
    <name evidence="14" type="primary">thrS</name>
    <name evidence="14" type="ORF">ACFFR3_13540</name>
</gene>
<evidence type="ECO:0000256" key="2">
    <source>
        <dbReference type="ARBA" id="ARBA00013163"/>
    </source>
</evidence>
<dbReference type="Gene3D" id="3.40.50.800">
    <property type="entry name" value="Anticodon-binding domain"/>
    <property type="match status" value="1"/>
</dbReference>
<keyword evidence="9" id="KW-0648">Protein biosynthesis</keyword>
<dbReference type="Pfam" id="PF03129">
    <property type="entry name" value="HGTP_anticodon"/>
    <property type="match status" value="1"/>
</dbReference>
<evidence type="ECO:0000256" key="4">
    <source>
        <dbReference type="ARBA" id="ARBA00022598"/>
    </source>
</evidence>
<evidence type="ECO:0000256" key="3">
    <source>
        <dbReference type="ARBA" id="ARBA00022490"/>
    </source>
</evidence>
<dbReference type="NCBIfam" id="TIGR00418">
    <property type="entry name" value="thrS"/>
    <property type="match status" value="1"/>
</dbReference>